<keyword evidence="2" id="KW-1185">Reference proteome</keyword>
<evidence type="ECO:0000313" key="2">
    <source>
        <dbReference type="Proteomes" id="UP000708208"/>
    </source>
</evidence>
<comment type="caution">
    <text evidence="1">The sequence shown here is derived from an EMBL/GenBank/DDBJ whole genome shotgun (WGS) entry which is preliminary data.</text>
</comment>
<dbReference type="PANTHER" id="PTHR47331">
    <property type="entry name" value="PHD-TYPE DOMAIN-CONTAINING PROTEIN"/>
    <property type="match status" value="1"/>
</dbReference>
<protein>
    <submittedName>
        <fullName evidence="1">Uncharacterized protein</fullName>
    </submittedName>
</protein>
<dbReference type="PANTHER" id="PTHR47331:SF4">
    <property type="entry name" value="PEPTIDASE S1 DOMAIN-CONTAINING PROTEIN"/>
    <property type="match status" value="1"/>
</dbReference>
<dbReference type="Proteomes" id="UP000708208">
    <property type="component" value="Unassembled WGS sequence"/>
</dbReference>
<dbReference type="OrthoDB" id="7762482at2759"/>
<reference evidence="1" key="1">
    <citation type="submission" date="2021-06" db="EMBL/GenBank/DDBJ databases">
        <authorList>
            <person name="Hodson N. C."/>
            <person name="Mongue J. A."/>
            <person name="Jaron S. K."/>
        </authorList>
    </citation>
    <scope>NUCLEOTIDE SEQUENCE</scope>
</reference>
<dbReference type="AlphaFoldDB" id="A0A8J2NZH2"/>
<accession>A0A8J2NZH2</accession>
<gene>
    <name evidence="1" type="ORF">AFUS01_LOCUS15237</name>
</gene>
<evidence type="ECO:0000313" key="1">
    <source>
        <dbReference type="EMBL" id="CAG7726320.1"/>
    </source>
</evidence>
<dbReference type="InterPro" id="IPR008042">
    <property type="entry name" value="Retrotrans_Pao"/>
</dbReference>
<proteinExistence type="predicted"/>
<dbReference type="Pfam" id="PF05380">
    <property type="entry name" value="Peptidase_A17"/>
    <property type="match status" value="1"/>
</dbReference>
<sequence length="485" mass="55867">IRYTTEAPGHLPESKLQAERRLRYIEKKLDKDPVLAKAYIDKINDHVQKGYARELSIDEAAVQTSKTWYLPHFAVVNPNKPGKIRVVWDAAAKSNGTSLNEQLLTGPDFYNPLPAVLFKFRQRAVPISADIKEMFLRIKIHPEDSQAQRFLWRGEDRTNAPRVYELTSMLFGAVCSPSQAQYIKNRNAREIENYSSKATEAIIYRHYMDDYLDSLDTIDEANQQVKDVIYVHESGGFSICNWISTQTKVFEGISTELIADGMKTFDTANTFPVERVLGLQWNPNDDTFGFNVKFHKVLPEVLEQQRRPTKREVLKIIMSIFDPLGLISHFHIKGKIHLQMIWKSGIGWDDELGAEQYTLWISWFQQIKCLAEIKIPRFYQFPTEINIQLHVCCDASEVAYAAVAYLRAEFNDGKIHTALIMSKTRVAPLKPMTIPRLELLAALVGSKMANFIKQNHNLKISSTYMWTDSQTVLRWIRSDTNRFKT</sequence>
<feature type="non-terminal residue" evidence="1">
    <location>
        <position position="1"/>
    </location>
</feature>
<dbReference type="EMBL" id="CAJVCH010133984">
    <property type="protein sequence ID" value="CAG7726320.1"/>
    <property type="molecule type" value="Genomic_DNA"/>
</dbReference>
<feature type="non-terminal residue" evidence="1">
    <location>
        <position position="485"/>
    </location>
</feature>
<organism evidence="1 2">
    <name type="scientific">Allacma fusca</name>
    <dbReference type="NCBI Taxonomy" id="39272"/>
    <lineage>
        <taxon>Eukaryota</taxon>
        <taxon>Metazoa</taxon>
        <taxon>Ecdysozoa</taxon>
        <taxon>Arthropoda</taxon>
        <taxon>Hexapoda</taxon>
        <taxon>Collembola</taxon>
        <taxon>Symphypleona</taxon>
        <taxon>Sminthuridae</taxon>
        <taxon>Allacma</taxon>
    </lineage>
</organism>
<name>A0A8J2NZH2_9HEXA</name>
<dbReference type="CDD" id="cd01644">
    <property type="entry name" value="RT_pepA17"/>
    <property type="match status" value="1"/>
</dbReference>